<reference evidence="2" key="1">
    <citation type="submission" date="2022-06" db="EMBL/GenBank/DDBJ databases">
        <title>Complete genome sequences of two strains of the flax pathogen Septoria linicola.</title>
        <authorList>
            <person name="Lapalu N."/>
            <person name="Simon A."/>
            <person name="Demenou B."/>
            <person name="Paumier D."/>
            <person name="Guillot M.-P."/>
            <person name="Gout L."/>
            <person name="Valade R."/>
        </authorList>
    </citation>
    <scope>NUCLEOTIDE SEQUENCE</scope>
    <source>
        <strain evidence="2">SE15195</strain>
    </source>
</reference>
<name>A0A9Q9AR91_9PEZI</name>
<dbReference type="AlphaFoldDB" id="A0A9Q9AR91"/>
<gene>
    <name evidence="2" type="ORF">Slin15195_G044040</name>
</gene>
<dbReference type="OrthoDB" id="3649457at2759"/>
<keyword evidence="3" id="KW-1185">Reference proteome</keyword>
<accession>A0A9Q9AR91</accession>
<evidence type="ECO:0000313" key="2">
    <source>
        <dbReference type="EMBL" id="USW51085.1"/>
    </source>
</evidence>
<dbReference type="Proteomes" id="UP001056384">
    <property type="component" value="Chromosome 3"/>
</dbReference>
<evidence type="ECO:0000313" key="3">
    <source>
        <dbReference type="Proteomes" id="UP001056384"/>
    </source>
</evidence>
<evidence type="ECO:0000256" key="1">
    <source>
        <dbReference type="SAM" id="MobiDB-lite"/>
    </source>
</evidence>
<sequence length="229" mass="25128">MDATSCRVSPTMSSELEKQMSMLEFLTMDLDLGLRSDAIDIDISPSSETTTLSGRHDSLSSGRPSLCSSRTSNCSQIGTTAKPVKRVRFEESASWTFFDDNEGMPTRPQLRKRPSFMTRSLDRIMTRNTADPDIGVPPAALSAMTENLRQLKRRNSAIDIGDLATKTTSRYSTPGRRDSLILTVQQPLRQSAGRRYNNAQTPARVPAVPAPKGDWGDLLGPPKSNPLAV</sequence>
<protein>
    <submittedName>
        <fullName evidence="2">Uncharacterized protein</fullName>
    </submittedName>
</protein>
<organism evidence="2 3">
    <name type="scientific">Septoria linicola</name>
    <dbReference type="NCBI Taxonomy" id="215465"/>
    <lineage>
        <taxon>Eukaryota</taxon>
        <taxon>Fungi</taxon>
        <taxon>Dikarya</taxon>
        <taxon>Ascomycota</taxon>
        <taxon>Pezizomycotina</taxon>
        <taxon>Dothideomycetes</taxon>
        <taxon>Dothideomycetidae</taxon>
        <taxon>Mycosphaerellales</taxon>
        <taxon>Mycosphaerellaceae</taxon>
        <taxon>Septoria</taxon>
    </lineage>
</organism>
<dbReference type="EMBL" id="CP099420">
    <property type="protein sequence ID" value="USW51085.1"/>
    <property type="molecule type" value="Genomic_DNA"/>
</dbReference>
<proteinExistence type="predicted"/>
<feature type="compositionally biased region" description="Low complexity" evidence="1">
    <location>
        <begin position="59"/>
        <end position="72"/>
    </location>
</feature>
<feature type="region of interest" description="Disordered" evidence="1">
    <location>
        <begin position="45"/>
        <end position="73"/>
    </location>
</feature>
<feature type="region of interest" description="Disordered" evidence="1">
    <location>
        <begin position="191"/>
        <end position="229"/>
    </location>
</feature>